<accession>A0A928X364</accession>
<protein>
    <submittedName>
        <fullName evidence="1">Uncharacterized protein</fullName>
    </submittedName>
</protein>
<organism evidence="1 2">
    <name type="scientific">Leptolyngbya cf. ectocarpi LEGE 11479</name>
    <dbReference type="NCBI Taxonomy" id="1828722"/>
    <lineage>
        <taxon>Bacteria</taxon>
        <taxon>Bacillati</taxon>
        <taxon>Cyanobacteriota</taxon>
        <taxon>Cyanophyceae</taxon>
        <taxon>Leptolyngbyales</taxon>
        <taxon>Leptolyngbyaceae</taxon>
        <taxon>Leptolyngbya group</taxon>
        <taxon>Leptolyngbya</taxon>
    </lineage>
</organism>
<name>A0A928X364_LEPEC</name>
<sequence length="433" mass="50193">MNVQSGYSQSDYGARLVSPQEQVLYDHWLSCVNSEQPDVIVQRFNALFIDGTGYRDREVVDSLDTILLDNHADMYFHHILNRCCHILINRWQNNREHQPAIAELVSLFDYYPSHAVREVSRARSVRHLREIVAQFKKTEQYLMLKRLVQVTAEANAPAPLLSRQPLGTLIGRYPYLYEHCLLSEESPEEQQTHVRRMQHQAQKKVELDLSQYVNYRVRRSRLKRQGLLNQHGQWLRPSNNPTLLSDRELVDSLQQFSGKNADGRTYNDLALLFRSQCCEAVTFKSFKDSFYDYLLSGVDPAYGRQHFNDALHQQLKDIYPENNNQRLNDFLLVRTCSNLFNFLVVDPAGSHSHFVFIDLINNLGATLTTGLLLRILLLCRKVKPYLERRLSTLFSHYESAKQDSVGWLVKMLETLNLALSLTFGHLDISHALA</sequence>
<gene>
    <name evidence="1" type="ORF">IQ260_09665</name>
</gene>
<proteinExistence type="predicted"/>
<reference evidence="1" key="1">
    <citation type="submission" date="2020-10" db="EMBL/GenBank/DDBJ databases">
        <authorList>
            <person name="Castelo-Branco R."/>
            <person name="Eusebio N."/>
            <person name="Adriana R."/>
            <person name="Vieira A."/>
            <person name="Brugerolle De Fraissinette N."/>
            <person name="Rezende De Castro R."/>
            <person name="Schneider M.P."/>
            <person name="Vasconcelos V."/>
            <person name="Leao P.N."/>
        </authorList>
    </citation>
    <scope>NUCLEOTIDE SEQUENCE</scope>
    <source>
        <strain evidence="1">LEGE 11479</strain>
    </source>
</reference>
<keyword evidence="2" id="KW-1185">Reference proteome</keyword>
<dbReference type="AlphaFoldDB" id="A0A928X364"/>
<evidence type="ECO:0000313" key="1">
    <source>
        <dbReference type="EMBL" id="MBE9066921.1"/>
    </source>
</evidence>
<dbReference type="RefSeq" id="WP_193992897.1">
    <property type="nucleotide sequence ID" value="NZ_JADEXP010000065.1"/>
</dbReference>
<dbReference type="Proteomes" id="UP000615026">
    <property type="component" value="Unassembled WGS sequence"/>
</dbReference>
<comment type="caution">
    <text evidence="1">The sequence shown here is derived from an EMBL/GenBank/DDBJ whole genome shotgun (WGS) entry which is preliminary data.</text>
</comment>
<dbReference type="EMBL" id="JADEXP010000065">
    <property type="protein sequence ID" value="MBE9066921.1"/>
    <property type="molecule type" value="Genomic_DNA"/>
</dbReference>
<evidence type="ECO:0000313" key="2">
    <source>
        <dbReference type="Proteomes" id="UP000615026"/>
    </source>
</evidence>